<dbReference type="EMBL" id="CP032550">
    <property type="protein sequence ID" value="QGU28898.1"/>
    <property type="molecule type" value="Genomic_DNA"/>
</dbReference>
<dbReference type="RefSeq" id="WP_156242377.1">
    <property type="nucleotide sequence ID" value="NZ_BAAAZL010000004.1"/>
</dbReference>
<protein>
    <recommendedName>
        <fullName evidence="2">DUF4097 domain-containing protein</fullName>
    </recommendedName>
</protein>
<accession>A0A6I6EDA0</accession>
<gene>
    <name evidence="3" type="ORF">D7D94_09500</name>
</gene>
<evidence type="ECO:0000313" key="3">
    <source>
        <dbReference type="EMBL" id="QGU28898.1"/>
    </source>
</evidence>
<dbReference type="AlphaFoldDB" id="A0A6I6EDA0"/>
<name>A0A6I6EDA0_9MICO</name>
<keyword evidence="4" id="KW-1185">Reference proteome</keyword>
<dbReference type="Gene3D" id="2.160.20.120">
    <property type="match status" value="1"/>
</dbReference>
<dbReference type="OrthoDB" id="3232569at2"/>
<sequence>MADEKWVIHPGETRTIDVDGVRRLKVGLIGGQVDIIGHDEPHARIEVHGVTIKDLRVELDGDELEIDHPQLRWDNFLEVFRNFGAGGPRAEISVAVPRAVALTLGVVSAGALVAGLERPARINTVSGDVLVDGLRGDLGVNAVSGDVQAREMTGAFSANTVSGDVAVSGALTRVDVDSVSGSTFVDAHGPVERVSAKGVSGTVTLRLDAGYPANYVARSASGRIRVDGVAYTSSGPATYTASVGELSSRFVDVRVNTVAGDITVVRRESGDVAPGADTQADAADGQTQWPGQATAEGEGL</sequence>
<evidence type="ECO:0000259" key="2">
    <source>
        <dbReference type="Pfam" id="PF13349"/>
    </source>
</evidence>
<dbReference type="Pfam" id="PF13349">
    <property type="entry name" value="DUF4097"/>
    <property type="match status" value="1"/>
</dbReference>
<feature type="compositionally biased region" description="Low complexity" evidence="1">
    <location>
        <begin position="275"/>
        <end position="288"/>
    </location>
</feature>
<dbReference type="InterPro" id="IPR025164">
    <property type="entry name" value="Toastrack_DUF4097"/>
</dbReference>
<organism evidence="3 4">
    <name type="scientific">Microbacterium oryzae</name>
    <dbReference type="NCBI Taxonomy" id="743009"/>
    <lineage>
        <taxon>Bacteria</taxon>
        <taxon>Bacillati</taxon>
        <taxon>Actinomycetota</taxon>
        <taxon>Actinomycetes</taxon>
        <taxon>Micrococcales</taxon>
        <taxon>Microbacteriaceae</taxon>
        <taxon>Microbacterium</taxon>
    </lineage>
</organism>
<proteinExistence type="predicted"/>
<feature type="region of interest" description="Disordered" evidence="1">
    <location>
        <begin position="269"/>
        <end position="300"/>
    </location>
</feature>
<dbReference type="KEGG" id="moj:D7D94_09500"/>
<evidence type="ECO:0000313" key="4">
    <source>
        <dbReference type="Proteomes" id="UP000422989"/>
    </source>
</evidence>
<feature type="domain" description="DUF4097" evidence="2">
    <location>
        <begin position="120"/>
        <end position="187"/>
    </location>
</feature>
<reference evidence="3 4" key="1">
    <citation type="submission" date="2018-09" db="EMBL/GenBank/DDBJ databases">
        <title>Whole genome sequencing of Microbacterium oryzae strain MB-10T.</title>
        <authorList>
            <person name="Das S.K."/>
        </authorList>
    </citation>
    <scope>NUCLEOTIDE SEQUENCE [LARGE SCALE GENOMIC DNA]</scope>
    <source>
        <strain evidence="3 4">MB-10</strain>
    </source>
</reference>
<dbReference type="Proteomes" id="UP000422989">
    <property type="component" value="Chromosome"/>
</dbReference>
<evidence type="ECO:0000256" key="1">
    <source>
        <dbReference type="SAM" id="MobiDB-lite"/>
    </source>
</evidence>